<dbReference type="UniPathway" id="UPA00059">
    <property type="reaction ID" value="UER00104"/>
</dbReference>
<feature type="active site" evidence="7">
    <location>
        <position position="49"/>
    </location>
</feature>
<dbReference type="GO" id="GO:0004452">
    <property type="term" value="F:isopentenyl-diphosphate delta-isomerase activity"/>
    <property type="evidence" value="ECO:0007669"/>
    <property type="project" value="UniProtKB-UniRule"/>
</dbReference>
<feature type="active site" evidence="7">
    <location>
        <position position="96"/>
    </location>
</feature>
<feature type="domain" description="Nudix hydrolase" evidence="8">
    <location>
        <begin position="12"/>
        <end position="144"/>
    </location>
</feature>
<keyword evidence="4" id="KW-0414">Isoprene biosynthesis</keyword>
<evidence type="ECO:0000256" key="4">
    <source>
        <dbReference type="ARBA" id="ARBA00023229"/>
    </source>
</evidence>
<name>A0A098LLT3_9BACT</name>
<evidence type="ECO:0000256" key="3">
    <source>
        <dbReference type="ARBA" id="ARBA00012057"/>
    </source>
</evidence>
<dbReference type="GO" id="GO:0050992">
    <property type="term" value="P:dimethylallyl diphosphate biosynthetic process"/>
    <property type="evidence" value="ECO:0007669"/>
    <property type="project" value="UniProtKB-UniPathway"/>
</dbReference>
<evidence type="ECO:0000256" key="7">
    <source>
        <dbReference type="PIRSR" id="PIRSR018427-1"/>
    </source>
</evidence>
<comment type="caution">
    <text evidence="9">The sequence shown here is derived from an EMBL/GenBank/DDBJ whole genome shotgun (WGS) entry which is preliminary data.</text>
</comment>
<dbReference type="Pfam" id="PF00293">
    <property type="entry name" value="NUDIX"/>
    <property type="match status" value="1"/>
</dbReference>
<dbReference type="Proteomes" id="UP000030185">
    <property type="component" value="Unassembled WGS sequence"/>
</dbReference>
<dbReference type="InterPro" id="IPR011876">
    <property type="entry name" value="IsopentenylPP_isomerase_typ1"/>
</dbReference>
<dbReference type="eggNOG" id="COG1443">
    <property type="taxonomic scope" value="Bacteria"/>
</dbReference>
<dbReference type="EC" id="5.3.3.2" evidence="3 6"/>
<proteinExistence type="inferred from homology"/>
<dbReference type="GO" id="GO:0009240">
    <property type="term" value="P:isopentenyl diphosphate biosynthetic process"/>
    <property type="evidence" value="ECO:0007669"/>
    <property type="project" value="TreeGrafter"/>
</dbReference>
<dbReference type="SUPFAM" id="SSF55811">
    <property type="entry name" value="Nudix"/>
    <property type="match status" value="1"/>
</dbReference>
<evidence type="ECO:0000259" key="8">
    <source>
        <dbReference type="PROSITE" id="PS51462"/>
    </source>
</evidence>
<dbReference type="InterPro" id="IPR000086">
    <property type="entry name" value="NUDIX_hydrolase_dom"/>
</dbReference>
<evidence type="ECO:0000256" key="1">
    <source>
        <dbReference type="ARBA" id="ARBA00004826"/>
    </source>
</evidence>
<dbReference type="NCBIfam" id="NF002995">
    <property type="entry name" value="PRK03759.1"/>
    <property type="match status" value="1"/>
</dbReference>
<evidence type="ECO:0000313" key="10">
    <source>
        <dbReference type="Proteomes" id="UP000030185"/>
    </source>
</evidence>
<evidence type="ECO:0000256" key="5">
    <source>
        <dbReference type="ARBA" id="ARBA00023235"/>
    </source>
</evidence>
<dbReference type="CDD" id="cd02885">
    <property type="entry name" value="NUDIX_IPP_Isomerase"/>
    <property type="match status" value="1"/>
</dbReference>
<dbReference type="PANTHER" id="PTHR10885:SF0">
    <property type="entry name" value="ISOPENTENYL-DIPHOSPHATE DELTA-ISOMERASE"/>
    <property type="match status" value="1"/>
</dbReference>
<comment type="pathway">
    <text evidence="1">Isoprenoid biosynthesis; dimethylallyl diphosphate biosynthesis; dimethylallyl diphosphate from isopentenyl diphosphate: step 1/1.</text>
</comment>
<evidence type="ECO:0000313" key="9">
    <source>
        <dbReference type="EMBL" id="GAL87272.1"/>
    </source>
</evidence>
<dbReference type="InterPro" id="IPR015797">
    <property type="entry name" value="NUDIX_hydrolase-like_dom_sf"/>
</dbReference>
<accession>A0A098LLT3</accession>
<dbReference type="Gene3D" id="3.90.79.10">
    <property type="entry name" value="Nucleoside Triphosphate Pyrophosphohydrolase"/>
    <property type="match status" value="1"/>
</dbReference>
<dbReference type="NCBIfam" id="TIGR02150">
    <property type="entry name" value="IPP_isom_1"/>
    <property type="match status" value="1"/>
</dbReference>
<sequence>MMDKLEAHQKGLLHRAISVFLFNSEGKLLLQQRAKNKYHSGGLWTNTACSHPYPGESTLQAAIRRLKEEMGLETNLTKAFQFTYRAEFTNGLIEHELDHVYVGSSDIDPDPDREEVMDFTYLSLEEIENKLNSTPELFTEWFKLCYKYAFHYYNQK</sequence>
<dbReference type="PROSITE" id="PS51462">
    <property type="entry name" value="NUDIX"/>
    <property type="match status" value="1"/>
</dbReference>
<protein>
    <recommendedName>
        <fullName evidence="3 6">Isopentenyl-diphosphate delta-isomerase</fullName>
        <ecNumber evidence="3 6">5.3.3.2</ecNumber>
    </recommendedName>
</protein>
<reference evidence="9 10" key="1">
    <citation type="submission" date="2014-09" db="EMBL/GenBank/DDBJ databases">
        <title>Sporocytophaga myxococcoides PG-01 genome sequencing.</title>
        <authorList>
            <person name="Liu L."/>
            <person name="Gao P.J."/>
            <person name="Chen G.J."/>
            <person name="Wang L.S."/>
        </authorList>
    </citation>
    <scope>NUCLEOTIDE SEQUENCE [LARGE SCALE GENOMIC DNA]</scope>
    <source>
        <strain evidence="9 10">PG-01</strain>
    </source>
</reference>
<comment type="similarity">
    <text evidence="2">Belongs to the IPP isomerase type 1 family.</text>
</comment>
<dbReference type="STRING" id="153721.MYP_4502"/>
<dbReference type="PIRSF" id="PIRSF018427">
    <property type="entry name" value="Isopntndiph_ism"/>
    <property type="match status" value="1"/>
</dbReference>
<dbReference type="EMBL" id="BBLT01000012">
    <property type="protein sequence ID" value="GAL87272.1"/>
    <property type="molecule type" value="Genomic_DNA"/>
</dbReference>
<keyword evidence="10" id="KW-1185">Reference proteome</keyword>
<gene>
    <name evidence="9" type="ORF">MYP_4502</name>
</gene>
<dbReference type="GO" id="GO:0005737">
    <property type="term" value="C:cytoplasm"/>
    <property type="evidence" value="ECO:0007669"/>
    <property type="project" value="TreeGrafter"/>
</dbReference>
<organism evidence="9 10">
    <name type="scientific">Sporocytophaga myxococcoides</name>
    <dbReference type="NCBI Taxonomy" id="153721"/>
    <lineage>
        <taxon>Bacteria</taxon>
        <taxon>Pseudomonadati</taxon>
        <taxon>Bacteroidota</taxon>
        <taxon>Cytophagia</taxon>
        <taxon>Cytophagales</taxon>
        <taxon>Cytophagaceae</taxon>
        <taxon>Sporocytophaga</taxon>
    </lineage>
</organism>
<evidence type="ECO:0000256" key="6">
    <source>
        <dbReference type="NCBIfam" id="TIGR02150"/>
    </source>
</evidence>
<keyword evidence="5 9" id="KW-0413">Isomerase</keyword>
<dbReference type="AlphaFoldDB" id="A0A098LLT3"/>
<evidence type="ECO:0000256" key="2">
    <source>
        <dbReference type="ARBA" id="ARBA00007579"/>
    </source>
</evidence>
<dbReference type="PANTHER" id="PTHR10885">
    <property type="entry name" value="ISOPENTENYL-DIPHOSPHATE DELTA-ISOMERASE"/>
    <property type="match status" value="1"/>
</dbReference>